<dbReference type="Pfam" id="PF00106">
    <property type="entry name" value="adh_short"/>
    <property type="match status" value="1"/>
</dbReference>
<dbReference type="AlphaFoldDB" id="A0A2V4TTZ9"/>
<dbReference type="Gene3D" id="3.40.50.720">
    <property type="entry name" value="NAD(P)-binding Rossmann-like Domain"/>
    <property type="match status" value="1"/>
</dbReference>
<name>A0A2V4TTZ9_9BURK</name>
<evidence type="ECO:0008006" key="5">
    <source>
        <dbReference type="Google" id="ProtNLM"/>
    </source>
</evidence>
<keyword evidence="2" id="KW-0560">Oxidoreductase</keyword>
<evidence type="ECO:0000256" key="2">
    <source>
        <dbReference type="ARBA" id="ARBA00023002"/>
    </source>
</evidence>
<dbReference type="InterPro" id="IPR036291">
    <property type="entry name" value="NAD(P)-bd_dom_sf"/>
</dbReference>
<organism evidence="3 4">
    <name type="scientific">Paraburkholderia silvatlantica</name>
    <dbReference type="NCBI Taxonomy" id="321895"/>
    <lineage>
        <taxon>Bacteria</taxon>
        <taxon>Pseudomonadati</taxon>
        <taxon>Pseudomonadota</taxon>
        <taxon>Betaproteobacteria</taxon>
        <taxon>Burkholderiales</taxon>
        <taxon>Burkholderiaceae</taxon>
        <taxon>Paraburkholderia</taxon>
    </lineage>
</organism>
<dbReference type="PROSITE" id="PS51257">
    <property type="entry name" value="PROKAR_LIPOPROTEIN"/>
    <property type="match status" value="1"/>
</dbReference>
<proteinExistence type="inferred from homology"/>
<gene>
    <name evidence="3" type="ORF">C7410_12962</name>
</gene>
<dbReference type="RefSeq" id="WP_110857020.1">
    <property type="nucleotide sequence ID" value="NZ_QJSQ01000029.1"/>
</dbReference>
<reference evidence="3 4" key="1">
    <citation type="submission" date="2018-06" db="EMBL/GenBank/DDBJ databases">
        <title>Genomic Encyclopedia of Type Strains, Phase IV (KMG-V): Genome sequencing to study the core and pangenomes of soil and plant-associated prokaryotes.</title>
        <authorList>
            <person name="Whitman W."/>
        </authorList>
    </citation>
    <scope>NUCLEOTIDE SEQUENCE [LARGE SCALE GENOMIC DNA]</scope>
    <source>
        <strain evidence="3 4">SRCL-318</strain>
    </source>
</reference>
<dbReference type="PANTHER" id="PTHR44196:SF3">
    <property type="entry name" value="SHORT CHAIN DEHYDROGENASE FAMILY PROTEIN"/>
    <property type="match status" value="1"/>
</dbReference>
<dbReference type="NCBIfam" id="NF005489">
    <property type="entry name" value="PRK07102.1"/>
    <property type="match status" value="1"/>
</dbReference>
<dbReference type="GO" id="GO:0016020">
    <property type="term" value="C:membrane"/>
    <property type="evidence" value="ECO:0007669"/>
    <property type="project" value="TreeGrafter"/>
</dbReference>
<dbReference type="SUPFAM" id="SSF51735">
    <property type="entry name" value="NAD(P)-binding Rossmann-fold domains"/>
    <property type="match status" value="1"/>
</dbReference>
<evidence type="ECO:0000313" key="4">
    <source>
        <dbReference type="Proteomes" id="UP000247772"/>
    </source>
</evidence>
<dbReference type="EMBL" id="QJSQ01000029">
    <property type="protein sequence ID" value="PYE16621.1"/>
    <property type="molecule type" value="Genomic_DNA"/>
</dbReference>
<dbReference type="InterPro" id="IPR002347">
    <property type="entry name" value="SDR_fam"/>
</dbReference>
<protein>
    <recommendedName>
        <fullName evidence="5">Short-subunit dehydrogenase</fullName>
    </recommendedName>
</protein>
<dbReference type="PANTHER" id="PTHR44196">
    <property type="entry name" value="DEHYDROGENASE/REDUCTASE SDR FAMILY MEMBER 7B"/>
    <property type="match status" value="1"/>
</dbReference>
<comment type="similarity">
    <text evidence="1">Belongs to the short-chain dehydrogenases/reductases (SDR) family.</text>
</comment>
<dbReference type="Proteomes" id="UP000247772">
    <property type="component" value="Unassembled WGS sequence"/>
</dbReference>
<evidence type="ECO:0000313" key="3">
    <source>
        <dbReference type="EMBL" id="PYE16621.1"/>
    </source>
</evidence>
<evidence type="ECO:0000256" key="1">
    <source>
        <dbReference type="ARBA" id="ARBA00006484"/>
    </source>
</evidence>
<dbReference type="OrthoDB" id="335726at2"/>
<sequence length="246" mass="26137">MKNILIVGATSAIATACARRWAAQGASFFLVARSVERMQQVADDLIARGAKAATCHELDVNDVGQHAAMLARCEAELGTLDIVLVAPGTLPDQAQCQADPAVAMREFNTNVTSIIGLLTPIANLVESQRHGTIAVISSVAGDRGRPSNYLYGSAKAALSAFCEGLNARLFKVGGHVVTIKPGFVATPMTAGLPLPGPLVATPDKVAADITRAVEKNRDVLYTPWFWSLIMLIIRSVPKFVFKRASL</sequence>
<dbReference type="PRINTS" id="PR00081">
    <property type="entry name" value="GDHRDH"/>
</dbReference>
<accession>A0A2V4TTZ9</accession>
<comment type="caution">
    <text evidence="3">The sequence shown here is derived from an EMBL/GenBank/DDBJ whole genome shotgun (WGS) entry which is preliminary data.</text>
</comment>
<dbReference type="GO" id="GO:0016491">
    <property type="term" value="F:oxidoreductase activity"/>
    <property type="evidence" value="ECO:0007669"/>
    <property type="project" value="UniProtKB-KW"/>
</dbReference>